<dbReference type="GO" id="GO:0003723">
    <property type="term" value="F:RNA binding"/>
    <property type="evidence" value="ECO:0007669"/>
    <property type="project" value="UniProtKB-UniRule"/>
</dbReference>
<dbReference type="SUPFAM" id="SSF54928">
    <property type="entry name" value="RNA-binding domain, RBD"/>
    <property type="match status" value="1"/>
</dbReference>
<dbReference type="InterPro" id="IPR000504">
    <property type="entry name" value="RRM_dom"/>
</dbReference>
<dbReference type="GO" id="GO:0000447">
    <property type="term" value="P:endonucleolytic cleavage in ITS1 to separate SSU-rRNA from 5.8S rRNA and LSU-rRNA from tricistronic rRNA transcript (SSU-rRNA, 5.8S rRNA, LSU-rRNA)"/>
    <property type="evidence" value="ECO:0007669"/>
    <property type="project" value="EnsemblFungi"/>
</dbReference>
<dbReference type="PROSITE" id="PS50102">
    <property type="entry name" value="RRM"/>
    <property type="match status" value="1"/>
</dbReference>
<dbReference type="InParanoid" id="A5E2Z1"/>
<keyword evidence="6" id="KW-0539">Nucleus</keyword>
<dbReference type="HOGENOM" id="CLU_054086_0_0_1"/>
<dbReference type="Proteomes" id="UP000001996">
    <property type="component" value="Unassembled WGS sequence"/>
</dbReference>
<evidence type="ECO:0000313" key="11">
    <source>
        <dbReference type="EMBL" id="EDK45799.1"/>
    </source>
</evidence>
<feature type="region of interest" description="Disordered" evidence="9">
    <location>
        <begin position="304"/>
        <end position="353"/>
    </location>
</feature>
<evidence type="ECO:0000256" key="4">
    <source>
        <dbReference type="ARBA" id="ARBA00021800"/>
    </source>
</evidence>
<feature type="domain" description="RRM" evidence="10">
    <location>
        <begin position="157"/>
        <end position="247"/>
    </location>
</feature>
<evidence type="ECO:0000256" key="6">
    <source>
        <dbReference type="ARBA" id="ARBA00023242"/>
    </source>
</evidence>
<dbReference type="EMBL" id="CH981528">
    <property type="protein sequence ID" value="EDK45799.1"/>
    <property type="molecule type" value="Genomic_DNA"/>
</dbReference>
<dbReference type="InterPro" id="IPR012677">
    <property type="entry name" value="Nucleotide-bd_a/b_plait_sf"/>
</dbReference>
<gene>
    <name evidence="11" type="ORF">LELG_03978</name>
</gene>
<evidence type="ECO:0000256" key="1">
    <source>
        <dbReference type="ARBA" id="ARBA00004604"/>
    </source>
</evidence>
<proteinExistence type="inferred from homology"/>
<dbReference type="GO" id="GO:0000472">
    <property type="term" value="P:endonucleolytic cleavage to generate mature 5'-end of SSU-rRNA from (SSU-rRNA, 5.8S rRNA, LSU-rRNA)"/>
    <property type="evidence" value="ECO:0007669"/>
    <property type="project" value="EnsemblFungi"/>
</dbReference>
<feature type="compositionally biased region" description="Basic residues" evidence="9">
    <location>
        <begin position="127"/>
        <end position="139"/>
    </location>
</feature>
<dbReference type="PANTHER" id="PTHR12311:SF7">
    <property type="entry name" value="ACTIVATOR OF BASAL TRANSCRIPTION 1"/>
    <property type="match status" value="1"/>
</dbReference>
<feature type="region of interest" description="Disordered" evidence="9">
    <location>
        <begin position="1"/>
        <end position="20"/>
    </location>
</feature>
<dbReference type="FunCoup" id="A5E2Z1">
    <property type="interactions" value="924"/>
</dbReference>
<reference evidence="11 12" key="1">
    <citation type="journal article" date="2009" name="Nature">
        <title>Evolution of pathogenicity and sexual reproduction in eight Candida genomes.</title>
        <authorList>
            <person name="Butler G."/>
            <person name="Rasmussen M.D."/>
            <person name="Lin M.F."/>
            <person name="Santos M.A."/>
            <person name="Sakthikumar S."/>
            <person name="Munro C.A."/>
            <person name="Rheinbay E."/>
            <person name="Grabherr M."/>
            <person name="Forche A."/>
            <person name="Reedy J.L."/>
            <person name="Agrafioti I."/>
            <person name="Arnaud M.B."/>
            <person name="Bates S."/>
            <person name="Brown A.J."/>
            <person name="Brunke S."/>
            <person name="Costanzo M.C."/>
            <person name="Fitzpatrick D.A."/>
            <person name="de Groot P.W."/>
            <person name="Harris D."/>
            <person name="Hoyer L.L."/>
            <person name="Hube B."/>
            <person name="Klis F.M."/>
            <person name="Kodira C."/>
            <person name="Lennard N."/>
            <person name="Logue M.E."/>
            <person name="Martin R."/>
            <person name="Neiman A.M."/>
            <person name="Nikolaou E."/>
            <person name="Quail M.A."/>
            <person name="Quinn J."/>
            <person name="Santos M.C."/>
            <person name="Schmitzberger F.F."/>
            <person name="Sherlock G."/>
            <person name="Shah P."/>
            <person name="Silverstein K.A."/>
            <person name="Skrzypek M.S."/>
            <person name="Soll D."/>
            <person name="Staggs R."/>
            <person name="Stansfield I."/>
            <person name="Stumpf M.P."/>
            <person name="Sudbery P.E."/>
            <person name="Srikantha T."/>
            <person name="Zeng Q."/>
            <person name="Berman J."/>
            <person name="Berriman M."/>
            <person name="Heitman J."/>
            <person name="Gow N.A."/>
            <person name="Lorenz M.C."/>
            <person name="Birren B.W."/>
            <person name="Kellis M."/>
            <person name="Cuomo C.A."/>
        </authorList>
    </citation>
    <scope>NUCLEOTIDE SEQUENCE [LARGE SCALE GENOMIC DNA]</scope>
    <source>
        <strain evidence="12">ATCC 11503 / BCRC 21390 / CBS 2605 / JCM 1781 / NBRC 1676 / NRRL YB-4239</strain>
    </source>
</reference>
<dbReference type="InterPro" id="IPR035979">
    <property type="entry name" value="RBD_domain_sf"/>
</dbReference>
<dbReference type="VEuPathDB" id="FungiDB:LELG_03978"/>
<evidence type="ECO:0000256" key="8">
    <source>
        <dbReference type="PROSITE-ProRule" id="PRU00176"/>
    </source>
</evidence>
<evidence type="ECO:0000256" key="7">
    <source>
        <dbReference type="ARBA" id="ARBA00032634"/>
    </source>
</evidence>
<evidence type="ECO:0000256" key="2">
    <source>
        <dbReference type="ARBA" id="ARBA00005819"/>
    </source>
</evidence>
<evidence type="ECO:0000256" key="9">
    <source>
        <dbReference type="SAM" id="MobiDB-lite"/>
    </source>
</evidence>
<evidence type="ECO:0000256" key="5">
    <source>
        <dbReference type="ARBA" id="ARBA00022884"/>
    </source>
</evidence>
<dbReference type="GO" id="GO:0032040">
    <property type="term" value="C:small-subunit processome"/>
    <property type="evidence" value="ECO:0007669"/>
    <property type="project" value="EnsemblFungi"/>
</dbReference>
<dbReference type="GO" id="GO:0000480">
    <property type="term" value="P:endonucleolytic cleavage in 5'-ETS of tricistronic rRNA transcript (SSU-rRNA, 5.8S rRNA, LSU-rRNA)"/>
    <property type="evidence" value="ECO:0007669"/>
    <property type="project" value="EnsemblFungi"/>
</dbReference>
<feature type="compositionally biased region" description="Basic and acidic residues" evidence="9">
    <location>
        <begin position="103"/>
        <end position="118"/>
    </location>
</feature>
<feature type="compositionally biased region" description="Polar residues" evidence="9">
    <location>
        <begin position="34"/>
        <end position="43"/>
    </location>
</feature>
<dbReference type="GO" id="GO:0001671">
    <property type="term" value="F:ATPase activator activity"/>
    <property type="evidence" value="ECO:0007669"/>
    <property type="project" value="EnsemblFungi"/>
</dbReference>
<comment type="similarity">
    <text evidence="2">Belongs to the ESF2/ABP1 family.</text>
</comment>
<feature type="compositionally biased region" description="Acidic residues" evidence="9">
    <location>
        <begin position="46"/>
        <end position="77"/>
    </location>
</feature>
<dbReference type="InterPro" id="IPR039119">
    <property type="entry name" value="ABT1/Esf2"/>
</dbReference>
<evidence type="ECO:0000256" key="3">
    <source>
        <dbReference type="ARBA" id="ARBA00013906"/>
    </source>
</evidence>
<keyword evidence="5 8" id="KW-0694">RNA-binding</keyword>
<dbReference type="KEGG" id="lel:PVL30_004798"/>
<name>A5E2Z1_LODEL</name>
<evidence type="ECO:0000313" key="12">
    <source>
        <dbReference type="Proteomes" id="UP000001996"/>
    </source>
</evidence>
<dbReference type="Pfam" id="PF00076">
    <property type="entry name" value="RRM_1"/>
    <property type="match status" value="1"/>
</dbReference>
<evidence type="ECO:0000259" key="10">
    <source>
        <dbReference type="PROSITE" id="PS50102"/>
    </source>
</evidence>
<dbReference type="CDD" id="cd12263">
    <property type="entry name" value="RRM_ABT1_like"/>
    <property type="match status" value="1"/>
</dbReference>
<dbReference type="OrthoDB" id="287393at2759"/>
<dbReference type="InterPro" id="IPR034353">
    <property type="entry name" value="ABT1/ESF2_RRM"/>
</dbReference>
<organism evidence="11 12">
    <name type="scientific">Lodderomyces elongisporus (strain ATCC 11503 / CBS 2605 / JCM 1781 / NBRC 1676 / NRRL YB-4239)</name>
    <name type="common">Yeast</name>
    <name type="synonym">Saccharomyces elongisporus</name>
    <dbReference type="NCBI Taxonomy" id="379508"/>
    <lineage>
        <taxon>Eukaryota</taxon>
        <taxon>Fungi</taxon>
        <taxon>Dikarya</taxon>
        <taxon>Ascomycota</taxon>
        <taxon>Saccharomycotina</taxon>
        <taxon>Pichiomycetes</taxon>
        <taxon>Debaryomycetaceae</taxon>
        <taxon>Candida/Lodderomyces clade</taxon>
        <taxon>Lodderomyces</taxon>
    </lineage>
</organism>
<comment type="subcellular location">
    <subcellularLocation>
        <location evidence="1">Nucleus</location>
        <location evidence="1">Nucleolus</location>
    </subcellularLocation>
</comment>
<dbReference type="AlphaFoldDB" id="A5E2Z1"/>
<dbReference type="GO" id="GO:0034462">
    <property type="term" value="P:small-subunit processome assembly"/>
    <property type="evidence" value="ECO:0007669"/>
    <property type="project" value="EnsemblFungi"/>
</dbReference>
<dbReference type="PANTHER" id="PTHR12311">
    <property type="entry name" value="ACTIVATOR OF BASAL TRANSCRIPTION 1"/>
    <property type="match status" value="1"/>
</dbReference>
<dbReference type="SMART" id="SM00360">
    <property type="entry name" value="RRM"/>
    <property type="match status" value="1"/>
</dbReference>
<dbReference type="Gene3D" id="3.30.70.330">
    <property type="match status" value="1"/>
</dbReference>
<feature type="region of interest" description="Disordered" evidence="9">
    <location>
        <begin position="27"/>
        <end position="147"/>
    </location>
</feature>
<keyword evidence="12" id="KW-1185">Reference proteome</keyword>
<dbReference type="OMA" id="ENTEFHD"/>
<dbReference type="STRING" id="379508.A5E2Z1"/>
<dbReference type="GeneID" id="5232193"/>
<sequence length="353" mass="40613">MGSKNLKVQDNHDSDFESEDEVIGFQNVLAVKPKTQSKSVSRSDGNDDDDDEEEEVGGEEEEEEEDDDDDDEEDIENDVEKFKDLHNRPESKHLQADSGEEENNIHDSEENTEFHDENLNSSLEKVHRGKDKSKSKKLKNLSAKELEKEQKRIKRTGVCYISQIPPYMKPQKLRSILTRFGPVDRLFLKPEDPSAYHKRVKYGGNKKKKFTEGWIEFVSKKDAKLCAATLNGNKLGGKKTSYYYDDVMNIKYLKGFKWLDLTQQMAQENEARQARLALEISQQNKFNKTFVNNVEKAKLISNIQKKRGTSSEGSNKGEGVEEELRRNFKQRKVTSIRSDADAELKKAPLPMRN</sequence>
<accession>A5E2Z1</accession>
<dbReference type="eggNOG" id="KOG3152">
    <property type="taxonomic scope" value="Eukaryota"/>
</dbReference>
<feature type="compositionally biased region" description="Basic and acidic residues" evidence="9">
    <location>
        <begin position="78"/>
        <end position="95"/>
    </location>
</feature>
<protein>
    <recommendedName>
        <fullName evidence="3">Pre-rRNA-processing protein ESF2</fullName>
    </recommendedName>
    <alternativeName>
        <fullName evidence="7">18S rRNA factor 2</fullName>
    </alternativeName>
    <alternativeName>
        <fullName evidence="4">Pre-rRNA-processing protein esf2</fullName>
    </alternativeName>
</protein>